<dbReference type="SUPFAM" id="SSF48452">
    <property type="entry name" value="TPR-like"/>
    <property type="match status" value="1"/>
</dbReference>
<dbReference type="InterPro" id="IPR029063">
    <property type="entry name" value="SAM-dependent_MTases_sf"/>
</dbReference>
<dbReference type="GO" id="GO:0005634">
    <property type="term" value="C:nucleus"/>
    <property type="evidence" value="ECO:0007669"/>
    <property type="project" value="TreeGrafter"/>
</dbReference>
<dbReference type="InterPro" id="IPR025799">
    <property type="entry name" value="Arg_MeTrfase"/>
</dbReference>
<dbReference type="GO" id="GO:0042054">
    <property type="term" value="F:histone methyltransferase activity"/>
    <property type="evidence" value="ECO:0007669"/>
    <property type="project" value="TreeGrafter"/>
</dbReference>
<keyword evidence="2" id="KW-0808">Transferase</keyword>
<dbReference type="PANTHER" id="PTHR11006">
    <property type="entry name" value="PROTEIN ARGININE N-METHYLTRANSFERASE"/>
    <property type="match status" value="1"/>
</dbReference>
<evidence type="ECO:0000256" key="1">
    <source>
        <dbReference type="ARBA" id="ARBA00022603"/>
    </source>
</evidence>
<dbReference type="Gene3D" id="2.70.160.11">
    <property type="entry name" value="Hnrnp arginine n-methyltransferase1"/>
    <property type="match status" value="2"/>
</dbReference>
<keyword evidence="1" id="KW-0489">Methyltransferase</keyword>
<proteinExistence type="predicted"/>
<dbReference type="Pfam" id="PF22528">
    <property type="entry name" value="PRMT_C"/>
    <property type="match status" value="1"/>
</dbReference>
<dbReference type="Gene3D" id="1.25.40.10">
    <property type="entry name" value="Tetratricopeptide repeat domain"/>
    <property type="match status" value="1"/>
</dbReference>
<evidence type="ECO:0000256" key="2">
    <source>
        <dbReference type="ARBA" id="ARBA00022679"/>
    </source>
</evidence>
<dbReference type="InterPro" id="IPR055135">
    <property type="entry name" value="PRMT_dom"/>
</dbReference>
<dbReference type="Gene3D" id="3.40.50.150">
    <property type="entry name" value="Vaccinia Virus protein VP39"/>
    <property type="match status" value="1"/>
</dbReference>
<evidence type="ECO:0000256" key="3">
    <source>
        <dbReference type="ARBA" id="ARBA00022691"/>
    </source>
</evidence>
<dbReference type="PANTHER" id="PTHR11006:SF60">
    <property type="entry name" value="PROTEIN ARGININE N-METHYLTRANSFERASE 9"/>
    <property type="match status" value="1"/>
</dbReference>
<reference evidence="6" key="1">
    <citation type="submission" date="2025-08" db="UniProtKB">
        <authorList>
            <consortium name="RefSeq"/>
        </authorList>
    </citation>
    <scope>IDENTIFICATION</scope>
    <source>
        <tissue evidence="6">Whole larvae</tissue>
    </source>
</reference>
<organism evidence="5 6">
    <name type="scientific">Galleria mellonella</name>
    <name type="common">Greater wax moth</name>
    <dbReference type="NCBI Taxonomy" id="7137"/>
    <lineage>
        <taxon>Eukaryota</taxon>
        <taxon>Metazoa</taxon>
        <taxon>Ecdysozoa</taxon>
        <taxon>Arthropoda</taxon>
        <taxon>Hexapoda</taxon>
        <taxon>Insecta</taxon>
        <taxon>Pterygota</taxon>
        <taxon>Neoptera</taxon>
        <taxon>Endopterygota</taxon>
        <taxon>Lepidoptera</taxon>
        <taxon>Glossata</taxon>
        <taxon>Ditrysia</taxon>
        <taxon>Pyraloidea</taxon>
        <taxon>Pyralidae</taxon>
        <taxon>Galleriinae</taxon>
        <taxon>Galleria</taxon>
    </lineage>
</organism>
<dbReference type="GeneID" id="113522764"/>
<dbReference type="AlphaFoldDB" id="A0A6J1X3W5"/>
<dbReference type="InterPro" id="IPR011990">
    <property type="entry name" value="TPR-like_helical_dom_sf"/>
</dbReference>
<name>A0A6J1X3W5_GALME</name>
<evidence type="ECO:0000313" key="6">
    <source>
        <dbReference type="RefSeq" id="XP_026764373.2"/>
    </source>
</evidence>
<gene>
    <name evidence="6" type="primary">LOC113522764</name>
</gene>
<feature type="domain" description="Protein arginine N-methyltransferase" evidence="4">
    <location>
        <begin position="323"/>
        <end position="417"/>
    </location>
</feature>
<dbReference type="KEGG" id="gmw:113522764"/>
<dbReference type="GO" id="GO:0016274">
    <property type="term" value="F:protein-arginine N-methyltransferase activity"/>
    <property type="evidence" value="ECO:0007669"/>
    <property type="project" value="InterPro"/>
</dbReference>
<dbReference type="SUPFAM" id="SSF53335">
    <property type="entry name" value="S-adenosyl-L-methionine-dependent methyltransferases"/>
    <property type="match status" value="2"/>
</dbReference>
<dbReference type="GO" id="GO:0032259">
    <property type="term" value="P:methylation"/>
    <property type="evidence" value="ECO:0007669"/>
    <property type="project" value="UniProtKB-KW"/>
</dbReference>
<dbReference type="Proteomes" id="UP001652740">
    <property type="component" value="Unplaced"/>
</dbReference>
<keyword evidence="5" id="KW-1185">Reference proteome</keyword>
<accession>A0A6J1X3W5</accession>
<dbReference type="CDD" id="cd02440">
    <property type="entry name" value="AdoMet_MTases"/>
    <property type="match status" value="1"/>
</dbReference>
<evidence type="ECO:0000313" key="5">
    <source>
        <dbReference type="Proteomes" id="UP001652740"/>
    </source>
</evidence>
<protein>
    <submittedName>
        <fullName evidence="6">Protein arginine N-methyltransferase 9-like</fullName>
    </submittedName>
</protein>
<sequence>MEEIAREYITVARQLSSSGCYSKAFDLYVLSFDKNPRLKNLFEPEFRSILIKLNEVLATANKIEDIFSNFGRAIDAFPNNVHLLNDIGKYLYKFGFYAEAWCHFHRALKLDNGFVNPEKNLNSVKNLLMERWHFRMLNDKTRNDAYRDAIHATAVPFRDCILDIGTGTGLLAMYACECSPRTITACDGSAVMTSLAEVITQENYRQEIIIINKMSTSMNYHDVGGRRTLVVTEMFDAGLFGEHVLQTLAHAHECLMSNSAKVIPNKAEFFIAPVKCDYLNRRYQLCSTTKSILNIPHYTVHILTFDETYDCEDVHLYRDIKYMAEPLSLLKVNFNDYQDVYTTLNRNDPYTLQFKVKEDGEINAVIGWFNLYLTDNITITTDPRSDKRANAWQQAVFFDNIPKTVTQGELVDFHFLLNRGKLTMLPNWNSEVLRISPETLRYLNDTEFVNMIKGSIAMTCIYLGQIADISLTNIVDLCPFPLFGLLMLRRGAQSLICCAKTDVDRVFFETVFEANNVPLSKLHILVGDEWGQEVFRDEKYHAIFCNIFDLWGDVELRNMEIAQHLKQSHLLQGGLFMPSNVKVMGQLINSHWLDINNRVYDENVSNFKMAKHVNKYQVSQNFCIDFSHLEYTPLSEPVVLGVCSTDTRSHVVNVPVVNNGYLNAILCWYSLELMEHLGEISTNRKNSFIDGTVFLISPKVPMISGKFATVLHCVDPDGSFKLMIDVDTT</sequence>
<dbReference type="InParanoid" id="A0A6J1X3W5"/>
<keyword evidence="3" id="KW-0949">S-adenosyl-L-methionine</keyword>
<dbReference type="RefSeq" id="XP_026764373.2">
    <property type="nucleotide sequence ID" value="XM_026908572.3"/>
</dbReference>
<evidence type="ECO:0000259" key="4">
    <source>
        <dbReference type="Pfam" id="PF22528"/>
    </source>
</evidence>